<protein>
    <submittedName>
        <fullName evidence="2">Uncharacterized protein</fullName>
    </submittedName>
</protein>
<sequence length="167" mass="18748">MYKKAFFFSLIFLLSLAFSSGDEKAFRILESNAPGILGAILGGIIGGISIIFSVIITISSSTNKRVFFNSLNGFLRELKTDIFVLLMCLMASLLLPYLRVRGVPLLNYPKHELIPNRDIFYTTLEIASIIISLAIILEIFNIIFMLLSHFLTKVENEKDCSTTEDKT</sequence>
<accession>A0A318V9W6</accession>
<feature type="transmembrane region" description="Helical" evidence="1">
    <location>
        <begin position="37"/>
        <end position="59"/>
    </location>
</feature>
<feature type="transmembrane region" description="Helical" evidence="1">
    <location>
        <begin position="80"/>
        <end position="99"/>
    </location>
</feature>
<dbReference type="AlphaFoldDB" id="A0A318V9W6"/>
<evidence type="ECO:0000256" key="1">
    <source>
        <dbReference type="SAM" id="Phobius"/>
    </source>
</evidence>
<comment type="caution">
    <text evidence="2">The sequence shown here is derived from an EMBL/GenBank/DDBJ whole genome shotgun (WGS) entry which is preliminary data.</text>
</comment>
<evidence type="ECO:0000313" key="3">
    <source>
        <dbReference type="Proteomes" id="UP000247551"/>
    </source>
</evidence>
<dbReference type="Proteomes" id="UP000247551">
    <property type="component" value="Unassembled WGS sequence"/>
</dbReference>
<dbReference type="RefSeq" id="WP_110572151.1">
    <property type="nucleotide sequence ID" value="NZ_QKLW01000001.1"/>
</dbReference>
<proteinExistence type="predicted"/>
<keyword evidence="1" id="KW-0812">Transmembrane</keyword>
<feature type="transmembrane region" description="Helical" evidence="1">
    <location>
        <begin position="119"/>
        <end position="147"/>
    </location>
</feature>
<keyword evidence="1" id="KW-1133">Transmembrane helix</keyword>
<reference evidence="2 3" key="1">
    <citation type="submission" date="2018-06" db="EMBL/GenBank/DDBJ databases">
        <title>Genomic Encyclopedia of Type Strains, Phase III (KMG-III): the genomes of soil and plant-associated and newly described type strains.</title>
        <authorList>
            <person name="Whitman W."/>
        </authorList>
    </citation>
    <scope>NUCLEOTIDE SEQUENCE [LARGE SCALE GENOMIC DNA]</scope>
    <source>
        <strain evidence="2 3">CECT 7730</strain>
    </source>
</reference>
<organism evidence="2 3">
    <name type="scientific">Marinomonas alcarazii</name>
    <dbReference type="NCBI Taxonomy" id="491949"/>
    <lineage>
        <taxon>Bacteria</taxon>
        <taxon>Pseudomonadati</taxon>
        <taxon>Pseudomonadota</taxon>
        <taxon>Gammaproteobacteria</taxon>
        <taxon>Oceanospirillales</taxon>
        <taxon>Oceanospirillaceae</taxon>
        <taxon>Marinomonas</taxon>
    </lineage>
</organism>
<evidence type="ECO:0000313" key="2">
    <source>
        <dbReference type="EMBL" id="PYF84601.1"/>
    </source>
</evidence>
<name>A0A318V9W6_9GAMM</name>
<keyword evidence="1" id="KW-0472">Membrane</keyword>
<dbReference type="EMBL" id="QKLW01000001">
    <property type="protein sequence ID" value="PYF84601.1"/>
    <property type="molecule type" value="Genomic_DNA"/>
</dbReference>
<keyword evidence="3" id="KW-1185">Reference proteome</keyword>
<gene>
    <name evidence="2" type="ORF">DFP75_101639</name>
</gene>